<sequence length="227" mass="25584">MQNTATFNLNYEGEIPLYPKVVLGFPDNCIAGTRLLNSIEDPTTSISLDFDGFDKEQSIITNLDTQGRLIVKNFDHLETSVIVINVLPSDKKLLGLADAVVSLISKSKVQMLYILGAFDFTASKEELHTACLNSEIQLNYPTLNTSVPLNSIFLNTLITLLRMENLPTQFLLYPSKKFKMTSKDDIQMLKYFSEQLRQSFGFSIALSTLDSLELRADEDDRSSMMYL</sequence>
<reference evidence="1 2" key="1">
    <citation type="submission" date="2023-04" db="EMBL/GenBank/DDBJ databases">
        <title>Genome of Basidiobolus ranarum AG-B5.</title>
        <authorList>
            <person name="Stajich J.E."/>
            <person name="Carter-House D."/>
            <person name="Gryganskyi A."/>
        </authorList>
    </citation>
    <scope>NUCLEOTIDE SEQUENCE [LARGE SCALE GENOMIC DNA]</scope>
    <source>
        <strain evidence="1 2">AG-B5</strain>
    </source>
</reference>
<protein>
    <recommendedName>
        <fullName evidence="3">Proteasome assembly chaperone 2</fullName>
    </recommendedName>
</protein>
<gene>
    <name evidence="1" type="ORF">K7432_013091</name>
</gene>
<name>A0ABR2VS88_9FUNG</name>
<organism evidence="1 2">
    <name type="scientific">Basidiobolus ranarum</name>
    <dbReference type="NCBI Taxonomy" id="34480"/>
    <lineage>
        <taxon>Eukaryota</taxon>
        <taxon>Fungi</taxon>
        <taxon>Fungi incertae sedis</taxon>
        <taxon>Zoopagomycota</taxon>
        <taxon>Entomophthoromycotina</taxon>
        <taxon>Basidiobolomycetes</taxon>
        <taxon>Basidiobolales</taxon>
        <taxon>Basidiobolaceae</taxon>
        <taxon>Basidiobolus</taxon>
    </lineage>
</organism>
<dbReference type="Proteomes" id="UP001479436">
    <property type="component" value="Unassembled WGS sequence"/>
</dbReference>
<accession>A0ABR2VS88</accession>
<proteinExistence type="predicted"/>
<evidence type="ECO:0000313" key="1">
    <source>
        <dbReference type="EMBL" id="KAK9695222.1"/>
    </source>
</evidence>
<keyword evidence="2" id="KW-1185">Reference proteome</keyword>
<comment type="caution">
    <text evidence="1">The sequence shown here is derived from an EMBL/GenBank/DDBJ whole genome shotgun (WGS) entry which is preliminary data.</text>
</comment>
<evidence type="ECO:0008006" key="3">
    <source>
        <dbReference type="Google" id="ProtNLM"/>
    </source>
</evidence>
<dbReference type="EMBL" id="JASJQH010008103">
    <property type="protein sequence ID" value="KAK9695222.1"/>
    <property type="molecule type" value="Genomic_DNA"/>
</dbReference>
<evidence type="ECO:0000313" key="2">
    <source>
        <dbReference type="Proteomes" id="UP001479436"/>
    </source>
</evidence>